<sequence>MNTEEIIIKIENLSKTFGNYLAIDNISLDIPKGSFLTFLGPSGCGKTTLLRLIAGFYEPDDGNIYFEEKKINELPAYKRDTPLVFQEYALFPHLNVFENIAYGLKLKKTPKKEIQDRVDSMLKMFGLIGMENRYPKELSGGQQQRVAFARALVMGKNVLLMDEPLSNLDAKMRVEVRDELRALQKRFGFTAIFVTHDQDEALSISDQIAVFNKGQICQVGTPMDIYFKPKTKFVADFVGTTNFVEGKVIELNDPFIMVKCNDTIIRVPQKDYAVKMCDEVTLVIRPECISISAEVDIQRNRSNGVKGNIVKSSFLGRTIRYWVGAGSMQWIVDDFNPKISGPLEGQITLTLDQSKVHLIKKRLK</sequence>
<dbReference type="InterPro" id="IPR003439">
    <property type="entry name" value="ABC_transporter-like_ATP-bd"/>
</dbReference>
<dbReference type="InterPro" id="IPR013611">
    <property type="entry name" value="Transp-assoc_OB_typ2"/>
</dbReference>
<protein>
    <submittedName>
        <fullName evidence="5">ABC-type Fe3+/spermidine/putrescine transport system ATPase subunit</fullName>
    </submittedName>
</protein>
<comment type="caution">
    <text evidence="5">The sequence shown here is derived from an EMBL/GenBank/DDBJ whole genome shotgun (WGS) entry which is preliminary data.</text>
</comment>
<dbReference type="Gene3D" id="3.40.50.300">
    <property type="entry name" value="P-loop containing nucleotide triphosphate hydrolases"/>
    <property type="match status" value="1"/>
</dbReference>
<dbReference type="SMART" id="SM00382">
    <property type="entry name" value="AAA"/>
    <property type="match status" value="1"/>
</dbReference>
<dbReference type="PROSITE" id="PS50893">
    <property type="entry name" value="ABC_TRANSPORTER_2"/>
    <property type="match status" value="1"/>
</dbReference>
<evidence type="ECO:0000259" key="4">
    <source>
        <dbReference type="PROSITE" id="PS50893"/>
    </source>
</evidence>
<dbReference type="PANTHER" id="PTHR42781">
    <property type="entry name" value="SPERMIDINE/PUTRESCINE IMPORT ATP-BINDING PROTEIN POTA"/>
    <property type="match status" value="1"/>
</dbReference>
<dbReference type="RefSeq" id="WP_182502253.1">
    <property type="nucleotide sequence ID" value="NZ_JACJHX010000004.1"/>
</dbReference>
<reference evidence="5 6" key="1">
    <citation type="submission" date="2020-08" db="EMBL/GenBank/DDBJ databases">
        <title>Genomic Encyclopedia of Type Strains, Phase IV (KMG-IV): sequencing the most valuable type-strain genomes for metagenomic binning, comparative biology and taxonomic classification.</title>
        <authorList>
            <person name="Goeker M."/>
        </authorList>
    </citation>
    <scope>NUCLEOTIDE SEQUENCE [LARGE SCALE GENOMIC DNA]</scope>
    <source>
        <strain evidence="5 6">DSM 105481</strain>
    </source>
</reference>
<feature type="domain" description="ABC transporter" evidence="4">
    <location>
        <begin position="8"/>
        <end position="238"/>
    </location>
</feature>
<evidence type="ECO:0000256" key="1">
    <source>
        <dbReference type="ARBA" id="ARBA00022448"/>
    </source>
</evidence>
<keyword evidence="1" id="KW-0813">Transport</keyword>
<dbReference type="InterPro" id="IPR050093">
    <property type="entry name" value="ABC_SmlMolc_Importer"/>
</dbReference>
<keyword evidence="2" id="KW-0547">Nucleotide-binding</keyword>
<dbReference type="Pfam" id="PF00005">
    <property type="entry name" value="ABC_tran"/>
    <property type="match status" value="1"/>
</dbReference>
<organism evidence="5 6">
    <name type="scientific">Peribacillus huizhouensis</name>
    <dbReference type="NCBI Taxonomy" id="1501239"/>
    <lineage>
        <taxon>Bacteria</taxon>
        <taxon>Bacillati</taxon>
        <taxon>Bacillota</taxon>
        <taxon>Bacilli</taxon>
        <taxon>Bacillales</taxon>
        <taxon>Bacillaceae</taxon>
        <taxon>Peribacillus</taxon>
    </lineage>
</organism>
<dbReference type="InterPro" id="IPR017871">
    <property type="entry name" value="ABC_transporter-like_CS"/>
</dbReference>
<dbReference type="Pfam" id="PF08402">
    <property type="entry name" value="TOBE_2"/>
    <property type="match status" value="1"/>
</dbReference>
<dbReference type="PANTHER" id="PTHR42781:SF4">
    <property type="entry name" value="SPERMIDINE_PUTRESCINE IMPORT ATP-BINDING PROTEIN POTA"/>
    <property type="match status" value="1"/>
</dbReference>
<dbReference type="SUPFAM" id="SSF52540">
    <property type="entry name" value="P-loop containing nucleoside triphosphate hydrolases"/>
    <property type="match status" value="1"/>
</dbReference>
<dbReference type="InterPro" id="IPR027417">
    <property type="entry name" value="P-loop_NTPase"/>
</dbReference>
<gene>
    <name evidence="5" type="ORF">HNP81_001675</name>
</gene>
<evidence type="ECO:0000256" key="3">
    <source>
        <dbReference type="ARBA" id="ARBA00022840"/>
    </source>
</evidence>
<dbReference type="Proteomes" id="UP000626697">
    <property type="component" value="Unassembled WGS sequence"/>
</dbReference>
<dbReference type="InterPro" id="IPR008995">
    <property type="entry name" value="Mo/tungstate-bd_C_term_dom"/>
</dbReference>
<name>A0ABR6CN22_9BACI</name>
<dbReference type="InterPro" id="IPR003593">
    <property type="entry name" value="AAA+_ATPase"/>
</dbReference>
<evidence type="ECO:0000313" key="6">
    <source>
        <dbReference type="Proteomes" id="UP000626697"/>
    </source>
</evidence>
<keyword evidence="6" id="KW-1185">Reference proteome</keyword>
<dbReference type="SUPFAM" id="SSF50331">
    <property type="entry name" value="MOP-like"/>
    <property type="match status" value="1"/>
</dbReference>
<evidence type="ECO:0000313" key="5">
    <source>
        <dbReference type="EMBL" id="MBA9026390.1"/>
    </source>
</evidence>
<dbReference type="EMBL" id="JACJHX010000004">
    <property type="protein sequence ID" value="MBA9026390.1"/>
    <property type="molecule type" value="Genomic_DNA"/>
</dbReference>
<proteinExistence type="predicted"/>
<keyword evidence="3" id="KW-0067">ATP-binding</keyword>
<evidence type="ECO:0000256" key="2">
    <source>
        <dbReference type="ARBA" id="ARBA00022741"/>
    </source>
</evidence>
<dbReference type="PROSITE" id="PS00211">
    <property type="entry name" value="ABC_TRANSPORTER_1"/>
    <property type="match status" value="1"/>
</dbReference>
<accession>A0ABR6CN22</accession>
<dbReference type="Gene3D" id="2.40.50.100">
    <property type="match status" value="1"/>
</dbReference>